<feature type="domain" description="DUF4168" evidence="1">
    <location>
        <begin position="37"/>
        <end position="129"/>
    </location>
</feature>
<dbReference type="EMBL" id="HBFY01002075">
    <property type="protein sequence ID" value="CAD8961347.1"/>
    <property type="molecule type" value="Transcribed_RNA"/>
</dbReference>
<name>A0A6T5XN84_9STRA</name>
<accession>A0A6T5XN84</accession>
<dbReference type="Pfam" id="PF13767">
    <property type="entry name" value="DUF4168"/>
    <property type="match status" value="1"/>
</dbReference>
<dbReference type="InterPro" id="IPR025433">
    <property type="entry name" value="DUF4168"/>
</dbReference>
<evidence type="ECO:0000259" key="1">
    <source>
        <dbReference type="Pfam" id="PF13767"/>
    </source>
</evidence>
<sequence length="136" mass="15938">MEQAYLYRMASTLDMDRIPLVEDPASEKMLKATRGERMKMFCQSMKEIQQLQADHMKKLQRSLHVRRLPDGVNLSDPNVMPFLSPKVRAVVEAFPLQAEEIIKKHGLDSDEFQQMLDRAKGNMVFRHRVDKYMKEV</sequence>
<reference evidence="3" key="1">
    <citation type="submission" date="2021-01" db="EMBL/GenBank/DDBJ databases">
        <authorList>
            <person name="Corre E."/>
            <person name="Pelletier E."/>
            <person name="Niang G."/>
            <person name="Scheremetjew M."/>
            <person name="Finn R."/>
            <person name="Kale V."/>
            <person name="Holt S."/>
            <person name="Cochrane G."/>
            <person name="Meng A."/>
            <person name="Brown T."/>
            <person name="Cohen L."/>
        </authorList>
    </citation>
    <scope>NUCLEOTIDE SEQUENCE</scope>
</reference>
<organism evidence="3">
    <name type="scientific">Thalassionema nitzschioides</name>
    <dbReference type="NCBI Taxonomy" id="33649"/>
    <lineage>
        <taxon>Eukaryota</taxon>
        <taxon>Sar</taxon>
        <taxon>Stramenopiles</taxon>
        <taxon>Ochrophyta</taxon>
        <taxon>Bacillariophyta</taxon>
        <taxon>Fragilariophyceae</taxon>
        <taxon>Fragilariophycidae</taxon>
        <taxon>Thalassionemales</taxon>
        <taxon>Thalassionemataceae</taxon>
        <taxon>Thalassionema</taxon>
    </lineage>
</organism>
<protein>
    <recommendedName>
        <fullName evidence="1">DUF4168 domain-containing protein</fullName>
    </recommendedName>
</protein>
<proteinExistence type="predicted"/>
<evidence type="ECO:0000313" key="3">
    <source>
        <dbReference type="EMBL" id="CAD8961349.1"/>
    </source>
</evidence>
<gene>
    <name evidence="2" type="ORF">TNIT0693_LOCUS832</name>
    <name evidence="3" type="ORF">TNIT0693_LOCUS833</name>
</gene>
<evidence type="ECO:0000313" key="2">
    <source>
        <dbReference type="EMBL" id="CAD8961347.1"/>
    </source>
</evidence>
<dbReference type="AlphaFoldDB" id="A0A6T5XN84"/>
<dbReference type="EMBL" id="HBFY01002076">
    <property type="protein sequence ID" value="CAD8961349.1"/>
    <property type="molecule type" value="Transcribed_RNA"/>
</dbReference>